<dbReference type="Proteomes" id="UP000003764">
    <property type="component" value="Unassembled WGS sequence"/>
</dbReference>
<dbReference type="EMBL" id="ADNT01000006">
    <property type="protein sequence ID" value="EFG50597.1"/>
    <property type="molecule type" value="Genomic_DNA"/>
</dbReference>
<gene>
    <name evidence="2" type="ORF">HMPREF0061_0066</name>
</gene>
<reference evidence="2 3" key="1">
    <citation type="submission" date="2010-04" db="EMBL/GenBank/DDBJ databases">
        <authorList>
            <person name="Muzny D."/>
            <person name="Qin X."/>
            <person name="Deng J."/>
            <person name="Jiang H."/>
            <person name="Liu Y."/>
            <person name="Qu J."/>
            <person name="Song X.-Z."/>
            <person name="Zhang L."/>
            <person name="Thornton R."/>
            <person name="Coyle M."/>
            <person name="Francisco L."/>
            <person name="Jackson L."/>
            <person name="Javaid M."/>
            <person name="Korchina V."/>
            <person name="Kovar C."/>
            <person name="Mata R."/>
            <person name="Mathew T."/>
            <person name="Ngo R."/>
            <person name="Nguyen L."/>
            <person name="Nguyen N."/>
            <person name="Okwuonu G."/>
            <person name="Ongeri F."/>
            <person name="Pham C."/>
            <person name="Simmons D."/>
            <person name="Wilczek-Boney K."/>
            <person name="Hale W."/>
            <person name="Jakkamsetti A."/>
            <person name="Pham P."/>
            <person name="Ruth R."/>
            <person name="San Lucas F."/>
            <person name="Warren J."/>
            <person name="Zhang J."/>
            <person name="Zhao Z."/>
            <person name="Zhou C."/>
            <person name="Zhu D."/>
            <person name="Lee S."/>
            <person name="Bess C."/>
            <person name="Blankenburg K."/>
            <person name="Forbes L."/>
            <person name="Fu Q."/>
            <person name="Gubbala S."/>
            <person name="Hirani K."/>
            <person name="Jayaseelan J.C."/>
            <person name="Lara F."/>
            <person name="Munidasa M."/>
            <person name="Palculict T."/>
            <person name="Patil S."/>
            <person name="Pu L.-L."/>
            <person name="Saada N."/>
            <person name="Tang L."/>
            <person name="Weissenberger G."/>
            <person name="Zhu Y."/>
            <person name="Hemphill L."/>
            <person name="Shang Y."/>
            <person name="Youmans B."/>
            <person name="Ayvaz T."/>
            <person name="Ross M."/>
            <person name="Santibanez J."/>
            <person name="Aqrawi P."/>
            <person name="Gross S."/>
            <person name="Joshi V."/>
            <person name="Fowler G."/>
            <person name="Nazareth L."/>
            <person name="Reid J."/>
            <person name="Worley K."/>
            <person name="Petrosino J."/>
            <person name="Highlander S."/>
            <person name="Gibbs R."/>
            <person name="Gibbs R."/>
        </authorList>
    </citation>
    <scope>NUCLEOTIDE SEQUENCE [LARGE SCALE GENOMIC DNA]</scope>
    <source>
        <strain evidence="2 3">ATCC 11563</strain>
    </source>
</reference>
<protein>
    <submittedName>
        <fullName evidence="2">Uncharacterized protein</fullName>
    </submittedName>
</protein>
<sequence>MVVALLALVLFAGYWLVWFGSAESLKNFALNMGWTGFCVNNIVAVIQCNLPGLVMF</sequence>
<evidence type="ECO:0000256" key="1">
    <source>
        <dbReference type="SAM" id="Phobius"/>
    </source>
</evidence>
<feature type="transmembrane region" description="Helical" evidence="1">
    <location>
        <begin position="32"/>
        <end position="54"/>
    </location>
</feature>
<keyword evidence="1" id="KW-0472">Membrane</keyword>
<keyword evidence="3" id="KW-1185">Reference proteome</keyword>
<name>A0ABP2I987_AERVM</name>
<dbReference type="RefSeq" id="WP_003140877.1">
    <property type="nucleotide sequence ID" value="NZ_ADNT01000006.1"/>
</dbReference>
<organism evidence="2 3">
    <name type="scientific">Aerococcus viridans (strain ATCC 11563 / DSM 20340 / CCUG 4311 / JCM 20461 / NBRC 12219 / NCTC 8251 / M1)</name>
    <dbReference type="NCBI Taxonomy" id="655812"/>
    <lineage>
        <taxon>Bacteria</taxon>
        <taxon>Bacillati</taxon>
        <taxon>Bacillota</taxon>
        <taxon>Bacilli</taxon>
        <taxon>Lactobacillales</taxon>
        <taxon>Aerococcaceae</taxon>
        <taxon>Aerococcus</taxon>
    </lineage>
</organism>
<comment type="caution">
    <text evidence="2">The sequence shown here is derived from an EMBL/GenBank/DDBJ whole genome shotgun (WGS) entry which is preliminary data.</text>
</comment>
<dbReference type="GeneID" id="43501954"/>
<evidence type="ECO:0000313" key="2">
    <source>
        <dbReference type="EMBL" id="EFG50597.1"/>
    </source>
</evidence>
<keyword evidence="1" id="KW-1133">Transmembrane helix</keyword>
<evidence type="ECO:0000313" key="3">
    <source>
        <dbReference type="Proteomes" id="UP000003764"/>
    </source>
</evidence>
<proteinExistence type="predicted"/>
<keyword evidence="1" id="KW-0812">Transmembrane</keyword>
<accession>A0ABP2I987</accession>